<dbReference type="SUPFAM" id="SSF52047">
    <property type="entry name" value="RNI-like"/>
    <property type="match status" value="1"/>
</dbReference>
<reference evidence="1" key="1">
    <citation type="submission" date="2020-11" db="EMBL/GenBank/DDBJ databases">
        <authorList>
            <consortium name="DOE Joint Genome Institute"/>
            <person name="Ahrendt S."/>
            <person name="Riley R."/>
            <person name="Andreopoulos W."/>
            <person name="Labutti K."/>
            <person name="Pangilinan J."/>
            <person name="Ruiz-Duenas F.J."/>
            <person name="Barrasa J.M."/>
            <person name="Sanchez-Garcia M."/>
            <person name="Camarero S."/>
            <person name="Miyauchi S."/>
            <person name="Serrano A."/>
            <person name="Linde D."/>
            <person name="Babiker R."/>
            <person name="Drula E."/>
            <person name="Ayuso-Fernandez I."/>
            <person name="Pacheco R."/>
            <person name="Padilla G."/>
            <person name="Ferreira P."/>
            <person name="Barriuso J."/>
            <person name="Kellner H."/>
            <person name="Castanera R."/>
            <person name="Alfaro M."/>
            <person name="Ramirez L."/>
            <person name="Pisabarro A.G."/>
            <person name="Kuo A."/>
            <person name="Tritt A."/>
            <person name="Lipzen A."/>
            <person name="He G."/>
            <person name="Yan M."/>
            <person name="Ng V."/>
            <person name="Cullen D."/>
            <person name="Martin F."/>
            <person name="Rosso M.-N."/>
            <person name="Henrissat B."/>
            <person name="Hibbett D."/>
            <person name="Martinez A.T."/>
            <person name="Grigoriev I.V."/>
        </authorList>
    </citation>
    <scope>NUCLEOTIDE SEQUENCE</scope>
    <source>
        <strain evidence="1">MF-IS2</strain>
    </source>
</reference>
<protein>
    <recommendedName>
        <fullName evidence="3">RNI-like protein</fullName>
    </recommendedName>
</protein>
<dbReference type="EMBL" id="MU151177">
    <property type="protein sequence ID" value="KAF9447990.1"/>
    <property type="molecule type" value="Genomic_DNA"/>
</dbReference>
<keyword evidence="2" id="KW-1185">Reference proteome</keyword>
<dbReference type="OrthoDB" id="2631350at2759"/>
<dbReference type="InterPro" id="IPR032675">
    <property type="entry name" value="LRR_dom_sf"/>
</dbReference>
<evidence type="ECO:0008006" key="3">
    <source>
        <dbReference type="Google" id="ProtNLM"/>
    </source>
</evidence>
<dbReference type="AlphaFoldDB" id="A0A9P5XC47"/>
<accession>A0A9P5XC47</accession>
<dbReference type="Gene3D" id="3.80.10.10">
    <property type="entry name" value="Ribonuclease Inhibitor"/>
    <property type="match status" value="1"/>
</dbReference>
<sequence>MSTAANRDVWSEILRYLRISLADDKQVDLLIKKRTILAIAFTCSNIAEVALDELWRSMVSLEPIVGVFNASSPSSTGILECRNQDYWEICQLSANDVDSCVFKARSYLSRIRYLHFSAFPTHRERMLWQALYSLGRFSSLCPNLQRIFLGLGNVSPGLVYNFTTILSPSLRGITFANCQSEGSDGVTASMILRMLKHRNVDLLEISYNGFASSRVVDQIFQFPSLTSIGIQCTVGHLVVPENFQPLPHLTKLDINLGVSFRTGVVGTWIAGMQSLADLRLCGSWQDMYHSTIFSNILMTVQSLTLCVAASTTRTLLQTNIFSDISNAFPGLRSLCLDLIGSAGAQPRTSSITLADILLLRDRSIEYIDFRYISTQLSTTDVIDIITVWPSLKGISIIPLNPPGNPPCDAKALFSYISRHAPCLHHLNVPLNTLALAAGFPMTPGVCVCPLQNLDLSQTLPYLPSTLLDKLTFARNLISLFPRLTTVASSGIDSGDRVKDLQTIINALQDVVSYPPQRLDILFRS</sequence>
<name>A0A9P5XC47_9AGAR</name>
<evidence type="ECO:0000313" key="2">
    <source>
        <dbReference type="Proteomes" id="UP000807342"/>
    </source>
</evidence>
<dbReference type="Proteomes" id="UP000807342">
    <property type="component" value="Unassembled WGS sequence"/>
</dbReference>
<evidence type="ECO:0000313" key="1">
    <source>
        <dbReference type="EMBL" id="KAF9447990.1"/>
    </source>
</evidence>
<proteinExistence type="predicted"/>
<gene>
    <name evidence="1" type="ORF">P691DRAFT_760293</name>
</gene>
<comment type="caution">
    <text evidence="1">The sequence shown here is derived from an EMBL/GenBank/DDBJ whole genome shotgun (WGS) entry which is preliminary data.</text>
</comment>
<organism evidence="1 2">
    <name type="scientific">Macrolepiota fuliginosa MF-IS2</name>
    <dbReference type="NCBI Taxonomy" id="1400762"/>
    <lineage>
        <taxon>Eukaryota</taxon>
        <taxon>Fungi</taxon>
        <taxon>Dikarya</taxon>
        <taxon>Basidiomycota</taxon>
        <taxon>Agaricomycotina</taxon>
        <taxon>Agaricomycetes</taxon>
        <taxon>Agaricomycetidae</taxon>
        <taxon>Agaricales</taxon>
        <taxon>Agaricineae</taxon>
        <taxon>Agaricaceae</taxon>
        <taxon>Macrolepiota</taxon>
    </lineage>
</organism>